<evidence type="ECO:0000256" key="1">
    <source>
        <dbReference type="SAM" id="MobiDB-lite"/>
    </source>
</evidence>
<dbReference type="EMBL" id="CP014206">
    <property type="protein sequence ID" value="AMK12698.1"/>
    <property type="molecule type" value="Genomic_DNA"/>
</dbReference>
<name>A0A126QSD0_9BACT</name>
<keyword evidence="6" id="KW-1185">Reference proteome</keyword>
<keyword evidence="3" id="KW-0732">Signal</keyword>
<dbReference type="InterPro" id="IPR025961">
    <property type="entry name" value="Metal_resist"/>
</dbReference>
<protein>
    <submittedName>
        <fullName evidence="5">Zinc resistance-associated protein</fullName>
    </submittedName>
</protein>
<evidence type="ECO:0000313" key="7">
    <source>
        <dbReference type="Proteomes" id="UP000295506"/>
    </source>
</evidence>
<evidence type="ECO:0000313" key="6">
    <source>
        <dbReference type="Proteomes" id="UP000055611"/>
    </source>
</evidence>
<evidence type="ECO:0000313" key="5">
    <source>
        <dbReference type="EMBL" id="TDT86826.1"/>
    </source>
</evidence>
<keyword evidence="2" id="KW-0472">Membrane</keyword>
<reference evidence="4 6" key="1">
    <citation type="journal article" date="2016" name="Front. Microbiol.">
        <title>Genome Sequence of the Piezophilic, Mesophilic Sulfate-Reducing Bacterium Desulfovibrio indicus J2T.</title>
        <authorList>
            <person name="Cao J."/>
            <person name="Maignien L."/>
            <person name="Shao Z."/>
            <person name="Alain K."/>
            <person name="Jebbar M."/>
        </authorList>
    </citation>
    <scope>NUCLEOTIDE SEQUENCE [LARGE SCALE GENOMIC DNA]</scope>
    <source>
        <strain evidence="4 6">J2</strain>
    </source>
</reference>
<reference evidence="5 7" key="2">
    <citation type="submission" date="2019-03" db="EMBL/GenBank/DDBJ databases">
        <title>Genomic Encyclopedia of Type Strains, Phase IV (KMG-IV): sequencing the most valuable type-strain genomes for metagenomic binning, comparative biology and taxonomic classification.</title>
        <authorList>
            <person name="Goeker M."/>
        </authorList>
    </citation>
    <scope>NUCLEOTIDE SEQUENCE [LARGE SCALE GENOMIC DNA]</scope>
    <source>
        <strain evidence="5 7">DSM 101483</strain>
    </source>
</reference>
<accession>A0A126QSD0</accession>
<evidence type="ECO:0000313" key="4">
    <source>
        <dbReference type="EMBL" id="AMK12698.1"/>
    </source>
</evidence>
<dbReference type="Pfam" id="PF13801">
    <property type="entry name" value="Metal_resist"/>
    <property type="match status" value="1"/>
</dbReference>
<proteinExistence type="predicted"/>
<keyword evidence="2" id="KW-0812">Transmembrane</keyword>
<keyword evidence="2" id="KW-1133">Transmembrane helix</keyword>
<evidence type="ECO:0000256" key="2">
    <source>
        <dbReference type="SAM" id="Phobius"/>
    </source>
</evidence>
<dbReference type="AlphaFoldDB" id="A0A126QSD0"/>
<feature type="signal peptide" evidence="3">
    <location>
        <begin position="1"/>
        <end position="23"/>
    </location>
</feature>
<feature type="chain" id="PRO_5044203297" evidence="3">
    <location>
        <begin position="24"/>
        <end position="191"/>
    </location>
</feature>
<feature type="region of interest" description="Disordered" evidence="1">
    <location>
        <begin position="169"/>
        <end position="191"/>
    </location>
</feature>
<organism evidence="5 7">
    <name type="scientific">Pseudodesulfovibrio indicus</name>
    <dbReference type="NCBI Taxonomy" id="1716143"/>
    <lineage>
        <taxon>Bacteria</taxon>
        <taxon>Pseudomonadati</taxon>
        <taxon>Thermodesulfobacteriota</taxon>
        <taxon>Desulfovibrionia</taxon>
        <taxon>Desulfovibrionales</taxon>
        <taxon>Desulfovibrionaceae</taxon>
    </lineage>
</organism>
<sequence length="191" mass="20986">MMNTRIIVSSLAALLLFSTVAFGQMMGPGGGPGGPGHHGMWNNYQASPEQQKAYQEIFDKYQGDLSRLADKMWSKRAQLNGLLAQEKVDRKQVKQLADEVGALLSQCYALQVDMLVDMREKGLSYYGMGMMHGGMMGGGMMDMMMGNMMNMMMGGGQWHQGGQWYPGGDRQYPGGQPYGGQPYGGNRGMMQ</sequence>
<feature type="compositionally biased region" description="Gly residues" evidence="1">
    <location>
        <begin position="176"/>
        <end position="191"/>
    </location>
</feature>
<gene>
    <name evidence="4" type="ORF">AWY79_17090</name>
    <name evidence="5" type="ORF">EDC59_111144</name>
</gene>
<dbReference type="EMBL" id="SOBK01000011">
    <property type="protein sequence ID" value="TDT86826.1"/>
    <property type="molecule type" value="Genomic_DNA"/>
</dbReference>
<evidence type="ECO:0000256" key="3">
    <source>
        <dbReference type="SAM" id="SignalP"/>
    </source>
</evidence>
<dbReference type="Proteomes" id="UP000295506">
    <property type="component" value="Unassembled WGS sequence"/>
</dbReference>
<feature type="transmembrane region" description="Helical" evidence="2">
    <location>
        <begin position="123"/>
        <end position="143"/>
    </location>
</feature>
<dbReference type="RefSeq" id="WP_066806539.1">
    <property type="nucleotide sequence ID" value="NZ_SOBK01000011.1"/>
</dbReference>
<dbReference type="Proteomes" id="UP000055611">
    <property type="component" value="Chromosome"/>
</dbReference>
<dbReference type="Gene3D" id="1.20.120.1490">
    <property type="match status" value="1"/>
</dbReference>
<dbReference type="KEGG" id="dej:AWY79_17090"/>